<feature type="compositionally biased region" description="Acidic residues" evidence="1">
    <location>
        <begin position="124"/>
        <end position="134"/>
    </location>
</feature>
<accession>A0A1J8R1W3</accession>
<name>A0A1J8R1W3_9AGAM</name>
<dbReference type="AlphaFoldDB" id="A0A1J8R1W3"/>
<dbReference type="STRING" id="180088.A0A1J8R1W3"/>
<dbReference type="Pfam" id="PF05022">
    <property type="entry name" value="SRP40_C"/>
    <property type="match status" value="1"/>
</dbReference>
<feature type="compositionally biased region" description="Low complexity" evidence="1">
    <location>
        <begin position="152"/>
        <end position="180"/>
    </location>
</feature>
<keyword evidence="4" id="KW-1185">Reference proteome</keyword>
<organism evidence="3 4">
    <name type="scientific">Rhizopogon vesiculosus</name>
    <dbReference type="NCBI Taxonomy" id="180088"/>
    <lineage>
        <taxon>Eukaryota</taxon>
        <taxon>Fungi</taxon>
        <taxon>Dikarya</taxon>
        <taxon>Basidiomycota</taxon>
        <taxon>Agaricomycotina</taxon>
        <taxon>Agaricomycetes</taxon>
        <taxon>Agaricomycetidae</taxon>
        <taxon>Boletales</taxon>
        <taxon>Suillineae</taxon>
        <taxon>Rhizopogonaceae</taxon>
        <taxon>Rhizopogon</taxon>
    </lineage>
</organism>
<protein>
    <recommendedName>
        <fullName evidence="2">Srp40 C-terminal domain-containing protein</fullName>
    </recommendedName>
</protein>
<feature type="region of interest" description="Disordered" evidence="1">
    <location>
        <begin position="255"/>
        <end position="278"/>
    </location>
</feature>
<proteinExistence type="predicted"/>
<dbReference type="PANTHER" id="PTHR23216:SF1">
    <property type="entry name" value="NUCLEOLAR AND COILED-BODY PHOSPHOPROTEIN 1"/>
    <property type="match status" value="1"/>
</dbReference>
<dbReference type="GO" id="GO:0005730">
    <property type="term" value="C:nucleolus"/>
    <property type="evidence" value="ECO:0007669"/>
    <property type="project" value="InterPro"/>
</dbReference>
<feature type="compositionally biased region" description="Low complexity" evidence="1">
    <location>
        <begin position="201"/>
        <end position="212"/>
    </location>
</feature>
<dbReference type="GO" id="GO:0005654">
    <property type="term" value="C:nucleoplasm"/>
    <property type="evidence" value="ECO:0007669"/>
    <property type="project" value="TreeGrafter"/>
</dbReference>
<dbReference type="OrthoDB" id="5599646at2759"/>
<feature type="region of interest" description="Disordered" evidence="1">
    <location>
        <begin position="56"/>
        <end position="226"/>
    </location>
</feature>
<sequence>MEVPVTYSLIYAFLQKQDQTKAADAVKKAARNIIILKDDLKFEGTHLDEIVKQWIDSQDAGKSSSSESDSDSEEGTQANKKVPVIQSCAERDTSVTLSSDAKVPEVKSGVPPKKSSVEESSGSDSDDSDSDDSSSDSLSGKKPVAKAVPNKDGGSSDSESSSSGSESSSSDSESTSSSSESESEAEATRVSVKKSTKDNIVSSKSRSVDVSSIPKEETQVTKKRKISESGAAIVTAVAVIPPGDNVQVSIKNKDIQRNGGSKPHRNANERFSRIKPQVIPPEQLLDNGYEAKGGVADDYGARAHRDLIVTRGAGFRKEKNKKKRGSYRGGEITLQTHSIKFTD</sequence>
<evidence type="ECO:0000256" key="1">
    <source>
        <dbReference type="SAM" id="MobiDB-lite"/>
    </source>
</evidence>
<dbReference type="PANTHER" id="PTHR23216">
    <property type="entry name" value="NUCLEOLAR AND COILED-BODY PHOSPHOPROTEIN 1"/>
    <property type="match status" value="1"/>
</dbReference>
<dbReference type="InterPro" id="IPR007718">
    <property type="entry name" value="Srp40_C"/>
</dbReference>
<feature type="domain" description="Srp40 C-terminal" evidence="2">
    <location>
        <begin position="270"/>
        <end position="341"/>
    </location>
</feature>
<evidence type="ECO:0000313" key="3">
    <source>
        <dbReference type="EMBL" id="OJA15738.1"/>
    </source>
</evidence>
<reference evidence="3 4" key="1">
    <citation type="submission" date="2016-03" db="EMBL/GenBank/DDBJ databases">
        <title>Comparative genomics of the ectomycorrhizal sister species Rhizopogon vinicolor and Rhizopogon vesiculosus (Basidiomycota: Boletales) reveals a divergence of the mating type B locus.</title>
        <authorList>
            <person name="Mujic A.B."/>
            <person name="Kuo A."/>
            <person name="Tritt A."/>
            <person name="Lipzen A."/>
            <person name="Chen C."/>
            <person name="Johnson J."/>
            <person name="Sharma A."/>
            <person name="Barry K."/>
            <person name="Grigoriev I.V."/>
            <person name="Spatafora J.W."/>
        </authorList>
    </citation>
    <scope>NUCLEOTIDE SEQUENCE [LARGE SCALE GENOMIC DNA]</scope>
    <source>
        <strain evidence="3 4">AM-OR11-056</strain>
    </source>
</reference>
<gene>
    <name evidence="3" type="ORF">AZE42_05261</name>
</gene>
<dbReference type="Proteomes" id="UP000183567">
    <property type="component" value="Unassembled WGS sequence"/>
</dbReference>
<evidence type="ECO:0000313" key="4">
    <source>
        <dbReference type="Proteomes" id="UP000183567"/>
    </source>
</evidence>
<dbReference type="InterPro" id="IPR039191">
    <property type="entry name" value="Nopp140-like"/>
</dbReference>
<evidence type="ECO:0000259" key="2">
    <source>
        <dbReference type="Pfam" id="PF05022"/>
    </source>
</evidence>
<comment type="caution">
    <text evidence="3">The sequence shown here is derived from an EMBL/GenBank/DDBJ whole genome shotgun (WGS) entry which is preliminary data.</text>
</comment>
<dbReference type="EMBL" id="LVVM01002902">
    <property type="protein sequence ID" value="OJA15738.1"/>
    <property type="molecule type" value="Genomic_DNA"/>
</dbReference>